<dbReference type="EMBL" id="PKOZ01000005">
    <property type="protein sequence ID" value="PQD95101.1"/>
    <property type="molecule type" value="Genomic_DNA"/>
</dbReference>
<organism evidence="2 3">
    <name type="scientific">Pradoshia eiseniae</name>
    <dbReference type="NCBI Taxonomy" id="2064768"/>
    <lineage>
        <taxon>Bacteria</taxon>
        <taxon>Bacillati</taxon>
        <taxon>Bacillota</taxon>
        <taxon>Bacilli</taxon>
        <taxon>Bacillales</taxon>
        <taxon>Bacillaceae</taxon>
        <taxon>Pradoshia</taxon>
    </lineage>
</organism>
<protein>
    <submittedName>
        <fullName evidence="2">Uncharacterized protein</fullName>
    </submittedName>
</protein>
<dbReference type="Proteomes" id="UP000239663">
    <property type="component" value="Unassembled WGS sequence"/>
</dbReference>
<keyword evidence="1" id="KW-1133">Transmembrane helix</keyword>
<evidence type="ECO:0000256" key="1">
    <source>
        <dbReference type="SAM" id="Phobius"/>
    </source>
</evidence>
<comment type="caution">
    <text evidence="2">The sequence shown here is derived from an EMBL/GenBank/DDBJ whole genome shotgun (WGS) entry which is preliminary data.</text>
</comment>
<evidence type="ECO:0000313" key="3">
    <source>
        <dbReference type="Proteomes" id="UP000239663"/>
    </source>
</evidence>
<dbReference type="AlphaFoldDB" id="A0A2S7MZ48"/>
<name>A0A2S7MZ48_9BACI</name>
<keyword evidence="1" id="KW-0472">Membrane</keyword>
<gene>
    <name evidence="2" type="ORF">CYL18_09960</name>
</gene>
<reference evidence="2 3" key="1">
    <citation type="submission" date="2017-12" db="EMBL/GenBank/DDBJ databases">
        <title>Taxonomic description and draft genome of Pradoshia cofamensis Gen. nov., sp. nov., a thermotolerant bacillale isolated from anterior gut of earthworm Eisenia fetida.</title>
        <authorList>
            <person name="Saha T."/>
            <person name="Chakraborty R."/>
        </authorList>
    </citation>
    <scope>NUCLEOTIDE SEQUENCE [LARGE SCALE GENOMIC DNA]</scope>
    <source>
        <strain evidence="2 3">EAG3</strain>
    </source>
</reference>
<feature type="transmembrane region" description="Helical" evidence="1">
    <location>
        <begin position="12"/>
        <end position="35"/>
    </location>
</feature>
<keyword evidence="1" id="KW-0812">Transmembrane</keyword>
<sequence length="74" mass="8503">MNHGLTQIPYALTNALITAGAFLCYGMTGGFLIYYGDTCRNYYHLSQKRNKPNFLRHLCKSSENELFARVFLFS</sequence>
<keyword evidence="3" id="KW-1185">Reference proteome</keyword>
<proteinExistence type="predicted"/>
<accession>A0A2S7MZ48</accession>
<evidence type="ECO:0000313" key="2">
    <source>
        <dbReference type="EMBL" id="PQD95101.1"/>
    </source>
</evidence>